<dbReference type="Pfam" id="PF06250">
    <property type="entry name" value="YhcG_C"/>
    <property type="match status" value="1"/>
</dbReference>
<proteinExistence type="predicted"/>
<feature type="domain" description="YhcG N-terminal" evidence="3">
    <location>
        <begin position="41"/>
        <end position="175"/>
    </location>
</feature>
<comment type="caution">
    <text evidence="4">The sequence shown here is derived from an EMBL/GenBank/DDBJ whole genome shotgun (WGS) entry which is preliminary data.</text>
</comment>
<keyword evidence="5" id="KW-1185">Reference proteome</keyword>
<evidence type="ECO:0000259" key="2">
    <source>
        <dbReference type="Pfam" id="PF06250"/>
    </source>
</evidence>
<dbReference type="InterPro" id="IPR053148">
    <property type="entry name" value="PD-DEXK-like_domain"/>
</dbReference>
<reference evidence="5" key="1">
    <citation type="journal article" date="2019" name="Int. J. Syst. Evol. Microbiol.">
        <title>The Global Catalogue of Microorganisms (GCM) 10K type strain sequencing project: providing services to taxonomists for standard genome sequencing and annotation.</title>
        <authorList>
            <consortium name="The Broad Institute Genomics Platform"/>
            <consortium name="The Broad Institute Genome Sequencing Center for Infectious Disease"/>
            <person name="Wu L."/>
            <person name="Ma J."/>
        </authorList>
    </citation>
    <scope>NUCLEOTIDE SEQUENCE [LARGE SCALE GENOMIC DNA]</scope>
    <source>
        <strain evidence="5">CGMCC 1.12778</strain>
    </source>
</reference>
<dbReference type="InterPro" id="IPR009362">
    <property type="entry name" value="YhcG_C"/>
</dbReference>
<dbReference type="EMBL" id="BMFW01000044">
    <property type="protein sequence ID" value="GGI02304.1"/>
    <property type="molecule type" value="Genomic_DNA"/>
</dbReference>
<dbReference type="Proteomes" id="UP000643279">
    <property type="component" value="Unassembled WGS sequence"/>
</dbReference>
<evidence type="ECO:0000313" key="4">
    <source>
        <dbReference type="EMBL" id="GGI02304.1"/>
    </source>
</evidence>
<dbReference type="PANTHER" id="PTHR30547:SF0">
    <property type="entry name" value="BLR8175 PROTEIN"/>
    <property type="match status" value="1"/>
</dbReference>
<dbReference type="PANTHER" id="PTHR30547">
    <property type="entry name" value="UNCHARACTERIZED PROTEIN YHCG-RELATED"/>
    <property type="match status" value="1"/>
</dbReference>
<dbReference type="InterPro" id="IPR011856">
    <property type="entry name" value="tRNA_endonuc-like_dom_sf"/>
</dbReference>
<sequence length="367" mass="40975">MKQNGGEIQPSTRKHVNGASFPGTPAQSSMPEWYPELLASVTQRIGSGRFQAVQAMNRELTATNWAIGNDLLEREASEGWGAKVVLRLSADISYEFPGARGFSPRNLRYMKSFAEAWPDTAMLQRVATLPWGHQIALLEKLSDPDTRLWYAAAAVENGWSRNVLVHQIETKLQERSGKAITNFSATLPPSDSDLAQQSLKDPYVFDFVAMTDRRNERELETQLVQHIEKFLLELGQGFAFVGEQVRLEINGDEFFADLLFYHLKLRCYLVIELKAGKFEPGFLGQLGMYMAAVDDLLAHADDKPTIGLLLCKSKNNLVAEYALRTTSMPIGVSEWKAEIVESLPEEFASSLPTISELEAELSGDILE</sequence>
<evidence type="ECO:0000313" key="5">
    <source>
        <dbReference type="Proteomes" id="UP000643279"/>
    </source>
</evidence>
<accession>A0ABQ2B1I4</accession>
<organism evidence="4 5">
    <name type="scientific">Arthrobacter liuii</name>
    <dbReference type="NCBI Taxonomy" id="1476996"/>
    <lineage>
        <taxon>Bacteria</taxon>
        <taxon>Bacillati</taxon>
        <taxon>Actinomycetota</taxon>
        <taxon>Actinomycetes</taxon>
        <taxon>Micrococcales</taxon>
        <taxon>Micrococcaceae</taxon>
        <taxon>Arthrobacter</taxon>
    </lineage>
</organism>
<name>A0ABQ2B1I4_9MICC</name>
<feature type="domain" description="YhcG PDDEXK nuclease" evidence="2">
    <location>
        <begin position="196"/>
        <end position="352"/>
    </location>
</feature>
<dbReference type="Pfam" id="PF17761">
    <property type="entry name" value="DUF1016_N"/>
    <property type="match status" value="1"/>
</dbReference>
<dbReference type="Gene3D" id="3.40.1350.10">
    <property type="match status" value="1"/>
</dbReference>
<evidence type="ECO:0000259" key="3">
    <source>
        <dbReference type="Pfam" id="PF17761"/>
    </source>
</evidence>
<feature type="region of interest" description="Disordered" evidence="1">
    <location>
        <begin position="1"/>
        <end position="28"/>
    </location>
</feature>
<dbReference type="InterPro" id="IPR041527">
    <property type="entry name" value="YhcG_N"/>
</dbReference>
<evidence type="ECO:0008006" key="6">
    <source>
        <dbReference type="Google" id="ProtNLM"/>
    </source>
</evidence>
<evidence type="ECO:0000256" key="1">
    <source>
        <dbReference type="SAM" id="MobiDB-lite"/>
    </source>
</evidence>
<gene>
    <name evidence="4" type="ORF">GCM10007170_43710</name>
</gene>
<protein>
    <recommendedName>
        <fullName evidence="6">DUF1016 domain-containing protein</fullName>
    </recommendedName>
</protein>